<dbReference type="AlphaFoldDB" id="A0A1D3K0B8"/>
<dbReference type="Proteomes" id="UP000245431">
    <property type="component" value="Chromosome PVE_r1"/>
</dbReference>
<dbReference type="EMBL" id="LT599583">
    <property type="protein sequence ID" value="SBW81705.1"/>
    <property type="molecule type" value="Genomic_DNA"/>
</dbReference>
<organism evidence="2 3">
    <name type="scientific">Pseudomonas veronii 1YdBTEX2</name>
    <dbReference type="NCBI Taxonomy" id="1295141"/>
    <lineage>
        <taxon>Bacteria</taxon>
        <taxon>Pseudomonadati</taxon>
        <taxon>Pseudomonadota</taxon>
        <taxon>Gammaproteobacteria</taxon>
        <taxon>Pseudomonadales</taxon>
        <taxon>Pseudomonadaceae</taxon>
        <taxon>Pseudomonas</taxon>
    </lineage>
</organism>
<feature type="region of interest" description="Disordered" evidence="1">
    <location>
        <begin position="1"/>
        <end position="27"/>
    </location>
</feature>
<evidence type="ECO:0000256" key="1">
    <source>
        <dbReference type="SAM" id="MobiDB-lite"/>
    </source>
</evidence>
<protein>
    <submittedName>
        <fullName evidence="2">Uncharacterized protein</fullName>
    </submittedName>
</protein>
<evidence type="ECO:0000313" key="2">
    <source>
        <dbReference type="EMBL" id="SBW81705.1"/>
    </source>
</evidence>
<dbReference type="RefSeq" id="WP_026140042.1">
    <property type="nucleotide sequence ID" value="NZ_AOUH01000019.1"/>
</dbReference>
<accession>A0A1D3K0B8</accession>
<sequence>MRIDPGAPLPTTAERTPSVDSVQPAKARQGGRFEAVLGQRAVSARRSLRAEVEQSGLVEGMTAELFGSRRSMEILEYVLDNVIPTLDAEPEIKALAHELISEEIALRSLLEEQRAQVIES</sequence>
<evidence type="ECO:0000313" key="3">
    <source>
        <dbReference type="Proteomes" id="UP000245431"/>
    </source>
</evidence>
<reference evidence="3" key="1">
    <citation type="submission" date="2016-07" db="EMBL/GenBank/DDBJ databases">
        <authorList>
            <person name="Florea S."/>
            <person name="Webb J.S."/>
            <person name="Jaromczyk J."/>
            <person name="Schardl C.L."/>
        </authorList>
    </citation>
    <scope>NUCLEOTIDE SEQUENCE [LARGE SCALE GENOMIC DNA]</scope>
    <source>
        <strain evidence="3">1YdBTEX2</strain>
    </source>
</reference>
<gene>
    <name evidence="2" type="ORF">PVE_R1G3823</name>
</gene>
<name>A0A1D3K0B8_PSEVE</name>
<proteinExistence type="predicted"/>